<keyword evidence="2" id="KW-0975">Bacterial flagellum</keyword>
<reference evidence="4 5" key="1">
    <citation type="journal article" date="2019" name="ISME J.">
        <title>Genome analyses of uncultured TG2/ZB3 bacteria in 'Margulisbacteria' specifically attached to ectosymbiotic spirochetes of protists in the termite gut.</title>
        <authorList>
            <person name="Utami Y.D."/>
            <person name="Kuwahara H."/>
            <person name="Igai K."/>
            <person name="Murakami T."/>
            <person name="Sugaya K."/>
            <person name="Morikawa T."/>
            <person name="Nagura Y."/>
            <person name="Yuki M."/>
            <person name="Deevong P."/>
            <person name="Inoue T."/>
            <person name="Kihara K."/>
            <person name="Lo N."/>
            <person name="Yamada A."/>
            <person name="Ohkuma M."/>
            <person name="Hongoh Y."/>
        </authorList>
    </citation>
    <scope>NUCLEOTIDE SEQUENCE [LARGE SCALE GENOMIC DNA]</scope>
    <source>
        <strain evidence="4">NkOx7-02</strain>
    </source>
</reference>
<evidence type="ECO:0000256" key="2">
    <source>
        <dbReference type="RuleBase" id="RU362116"/>
    </source>
</evidence>
<feature type="domain" description="Flagellar hook protein FlgE/F/G-like D1" evidence="3">
    <location>
        <begin position="99"/>
        <end position="143"/>
    </location>
</feature>
<proteinExistence type="inferred from homology"/>
<dbReference type="SUPFAM" id="SSF117143">
    <property type="entry name" value="Flagellar hook protein flgE"/>
    <property type="match status" value="1"/>
</dbReference>
<dbReference type="AlphaFoldDB" id="A0A388TII2"/>
<dbReference type="EMBL" id="BGZO01000034">
    <property type="protein sequence ID" value="GBR76583.1"/>
    <property type="molecule type" value="Genomic_DNA"/>
</dbReference>
<dbReference type="GO" id="GO:0071978">
    <property type="term" value="P:bacterial-type flagellum-dependent swarming motility"/>
    <property type="evidence" value="ECO:0007669"/>
    <property type="project" value="TreeGrafter"/>
</dbReference>
<dbReference type="Pfam" id="PF22692">
    <property type="entry name" value="LlgE_F_G_D1"/>
    <property type="match status" value="1"/>
</dbReference>
<dbReference type="InterPro" id="IPR037925">
    <property type="entry name" value="FlgE/F/G-like"/>
</dbReference>
<keyword evidence="4" id="KW-0966">Cell projection</keyword>
<evidence type="ECO:0000313" key="5">
    <source>
        <dbReference type="Proteomes" id="UP000275925"/>
    </source>
</evidence>
<comment type="subcellular location">
    <subcellularLocation>
        <location evidence="2">Bacterial flagellum basal body</location>
    </subcellularLocation>
</comment>
<keyword evidence="4" id="KW-0282">Flagellum</keyword>
<accession>A0A388TII2</accession>
<dbReference type="InterPro" id="IPR020013">
    <property type="entry name" value="Flagellar_FlgE/F/G"/>
</dbReference>
<keyword evidence="4" id="KW-0969">Cilium</keyword>
<evidence type="ECO:0000313" key="4">
    <source>
        <dbReference type="EMBL" id="GBR76583.1"/>
    </source>
</evidence>
<sequence>MDTVGLLDIIRRSKNAMNAFDQSLRIHTNNGANMATTGYKALKQSFKTVFNDVVNEGFQGTGFTGQVNPVQFGSGVSLGDVSLDFSQGALGEGGALDCAISGRGLFMVSPDGGSTVYYTRNGSFHVDTTGQYIVDSSGRTLMGESGPISTGGATDLGWGPDGVLLSNYTAYADGTEEAQQIGQIAIADFTNVEGMTQYDGTALKESLVSGARSTGASGTGSLGTIEPQALEKSNVFYTGETIDAIEVQRAMSAVLSAIKIASDQISQVINKLMG</sequence>
<dbReference type="GO" id="GO:0009425">
    <property type="term" value="C:bacterial-type flagellum basal body"/>
    <property type="evidence" value="ECO:0007669"/>
    <property type="project" value="UniProtKB-SubCell"/>
</dbReference>
<dbReference type="NCBIfam" id="TIGR03506">
    <property type="entry name" value="FlgEFG_subfam"/>
    <property type="match status" value="1"/>
</dbReference>
<evidence type="ECO:0000259" key="3">
    <source>
        <dbReference type="Pfam" id="PF22692"/>
    </source>
</evidence>
<gene>
    <name evidence="4" type="primary">flgG</name>
    <name evidence="4" type="ORF">NO2_1111</name>
</gene>
<comment type="similarity">
    <text evidence="1 2">Belongs to the flagella basal body rod proteins family.</text>
</comment>
<keyword evidence="5" id="KW-1185">Reference proteome</keyword>
<dbReference type="Proteomes" id="UP000275925">
    <property type="component" value="Unassembled WGS sequence"/>
</dbReference>
<dbReference type="PANTHER" id="PTHR30435:SF19">
    <property type="entry name" value="FLAGELLAR BASAL-BODY ROD PROTEIN FLGG"/>
    <property type="match status" value="1"/>
</dbReference>
<comment type="caution">
    <text evidence="4">The sequence shown here is derived from an EMBL/GenBank/DDBJ whole genome shotgun (WGS) entry which is preliminary data.</text>
</comment>
<dbReference type="InterPro" id="IPR053967">
    <property type="entry name" value="LlgE_F_G-like_D1"/>
</dbReference>
<evidence type="ECO:0000256" key="1">
    <source>
        <dbReference type="ARBA" id="ARBA00009677"/>
    </source>
</evidence>
<protein>
    <submittedName>
        <fullName evidence="4">Flagellar basal body rod protein FlgG</fullName>
    </submittedName>
</protein>
<dbReference type="PANTHER" id="PTHR30435">
    <property type="entry name" value="FLAGELLAR PROTEIN"/>
    <property type="match status" value="1"/>
</dbReference>
<organism evidence="4 5">
    <name type="scientific">Candidatus Termititenax persephonae</name>
    <dbReference type="NCBI Taxonomy" id="2218525"/>
    <lineage>
        <taxon>Bacteria</taxon>
        <taxon>Bacillati</taxon>
        <taxon>Candidatus Margulisiibacteriota</taxon>
        <taxon>Candidatus Termititenacia</taxon>
        <taxon>Candidatus Termititenacales</taxon>
        <taxon>Candidatus Termititenacaceae</taxon>
        <taxon>Candidatus Termititenax</taxon>
    </lineage>
</organism>
<name>A0A388TII2_9BACT</name>